<comment type="caution">
    <text evidence="9">The sequence shown here is derived from an EMBL/GenBank/DDBJ whole genome shotgun (WGS) entry which is preliminary data.</text>
</comment>
<feature type="binding site" evidence="7">
    <location>
        <position position="41"/>
    </location>
    <ligand>
        <name>a divalent metal cation</name>
        <dbReference type="ChEBI" id="CHEBI:60240"/>
    </ligand>
</feature>
<comment type="catalytic activity">
    <reaction evidence="1 7">
        <text>a ribonucleoside 5'-phosphate + H2O = a ribonucleoside + phosphate</text>
        <dbReference type="Rhea" id="RHEA:12484"/>
        <dbReference type="ChEBI" id="CHEBI:15377"/>
        <dbReference type="ChEBI" id="CHEBI:18254"/>
        <dbReference type="ChEBI" id="CHEBI:43474"/>
        <dbReference type="ChEBI" id="CHEBI:58043"/>
        <dbReference type="EC" id="3.1.3.5"/>
    </reaction>
</comment>
<dbReference type="RefSeq" id="WP_203743742.1">
    <property type="nucleotide sequence ID" value="NZ_BONF01000009.1"/>
</dbReference>
<evidence type="ECO:0000313" key="9">
    <source>
        <dbReference type="EMBL" id="GIF80315.1"/>
    </source>
</evidence>
<dbReference type="Gene3D" id="3.40.1210.10">
    <property type="entry name" value="Survival protein SurE-like phosphatase/nucleotidase"/>
    <property type="match status" value="1"/>
</dbReference>
<evidence type="ECO:0000256" key="6">
    <source>
        <dbReference type="ARBA" id="ARBA00022801"/>
    </source>
</evidence>
<proteinExistence type="inferred from homology"/>
<sequence>MTRVLITNDDGIESPGLHRLALAAHQGGFDVVVAAPARDSSGASAAVSAVAQDGRIVVEERHLPGVDGVPAYAVTGTPALAALIATRGAFGDPPDVVLSGINRGANAGPAVLHSGTVGAALTGATYGCHGLAVSLDLADGDLTDDDRHWDTAAAYAVSLLPLLADLPHSTVLNLNVPDLPAGKVRGLCRARFGRFGQVQMRIAERGTGFVRTALEDTGARLEPGTDMALLADGYATVTPLQPLGEADVELPELPEPVNAARSAPAA</sequence>
<feature type="binding site" evidence="7">
    <location>
        <position position="10"/>
    </location>
    <ligand>
        <name>a divalent metal cation</name>
        <dbReference type="ChEBI" id="CHEBI:60240"/>
    </ligand>
</feature>
<dbReference type="EMBL" id="BONF01000009">
    <property type="protein sequence ID" value="GIF80315.1"/>
    <property type="molecule type" value="Genomic_DNA"/>
</dbReference>
<dbReference type="Pfam" id="PF01975">
    <property type="entry name" value="SurE"/>
    <property type="match status" value="1"/>
</dbReference>
<dbReference type="SUPFAM" id="SSF64167">
    <property type="entry name" value="SurE-like"/>
    <property type="match status" value="1"/>
</dbReference>
<dbReference type="GO" id="GO:0004309">
    <property type="term" value="F:exopolyphosphatase activity"/>
    <property type="evidence" value="ECO:0007669"/>
    <property type="project" value="TreeGrafter"/>
</dbReference>
<evidence type="ECO:0000256" key="1">
    <source>
        <dbReference type="ARBA" id="ARBA00000815"/>
    </source>
</evidence>
<protein>
    <recommendedName>
        <fullName evidence="7">5'-nucleotidase SurE</fullName>
        <ecNumber evidence="7">3.1.3.5</ecNumber>
    </recommendedName>
    <alternativeName>
        <fullName evidence="7">Nucleoside 5'-monophosphate phosphohydrolase</fullName>
    </alternativeName>
</protein>
<dbReference type="PANTHER" id="PTHR30457">
    <property type="entry name" value="5'-NUCLEOTIDASE SURE"/>
    <property type="match status" value="1"/>
</dbReference>
<evidence type="ECO:0000256" key="3">
    <source>
        <dbReference type="ARBA" id="ARBA00022490"/>
    </source>
</evidence>
<keyword evidence="5 7" id="KW-0547">Nucleotide-binding</keyword>
<feature type="binding site" evidence="7">
    <location>
        <position position="102"/>
    </location>
    <ligand>
        <name>a divalent metal cation</name>
        <dbReference type="ChEBI" id="CHEBI:60240"/>
    </ligand>
</feature>
<evidence type="ECO:0000256" key="7">
    <source>
        <dbReference type="HAMAP-Rule" id="MF_00060"/>
    </source>
</evidence>
<comment type="cofactor">
    <cofactor evidence="7">
        <name>a divalent metal cation</name>
        <dbReference type="ChEBI" id="CHEBI:60240"/>
    </cofactor>
    <text evidence="7">Binds 1 divalent metal cation per subunit.</text>
</comment>
<dbReference type="EC" id="3.1.3.5" evidence="7"/>
<dbReference type="GO" id="GO:0000166">
    <property type="term" value="F:nucleotide binding"/>
    <property type="evidence" value="ECO:0007669"/>
    <property type="project" value="UniProtKB-KW"/>
</dbReference>
<reference evidence="9 10" key="1">
    <citation type="submission" date="2021-01" db="EMBL/GenBank/DDBJ databases">
        <title>Whole genome shotgun sequence of Catellatospora bangladeshensis NBRC 107357.</title>
        <authorList>
            <person name="Komaki H."/>
            <person name="Tamura T."/>
        </authorList>
    </citation>
    <scope>NUCLEOTIDE SEQUENCE [LARGE SCALE GENOMIC DNA]</scope>
    <source>
        <strain evidence="9 10">NBRC 107357</strain>
    </source>
</reference>
<evidence type="ECO:0000259" key="8">
    <source>
        <dbReference type="Pfam" id="PF01975"/>
    </source>
</evidence>
<name>A0A8J3NJD0_9ACTN</name>
<dbReference type="GO" id="GO:0005737">
    <property type="term" value="C:cytoplasm"/>
    <property type="evidence" value="ECO:0007669"/>
    <property type="project" value="UniProtKB-SubCell"/>
</dbReference>
<dbReference type="Proteomes" id="UP000601223">
    <property type="component" value="Unassembled WGS sequence"/>
</dbReference>
<dbReference type="GO" id="GO:0008254">
    <property type="term" value="F:3'-nucleotidase activity"/>
    <property type="evidence" value="ECO:0007669"/>
    <property type="project" value="TreeGrafter"/>
</dbReference>
<keyword evidence="4 7" id="KW-0479">Metal-binding</keyword>
<evidence type="ECO:0000313" key="10">
    <source>
        <dbReference type="Proteomes" id="UP000601223"/>
    </source>
</evidence>
<dbReference type="AlphaFoldDB" id="A0A8J3NJD0"/>
<keyword evidence="10" id="KW-1185">Reference proteome</keyword>
<gene>
    <name evidence="7 9" type="primary">surE</name>
    <name evidence="9" type="ORF">Cba03nite_16640</name>
</gene>
<comment type="similarity">
    <text evidence="2 7">Belongs to the SurE nucleotidase family.</text>
</comment>
<dbReference type="PANTHER" id="PTHR30457:SF12">
    <property type="entry name" value="5'_3'-NUCLEOTIDASE SURE"/>
    <property type="match status" value="1"/>
</dbReference>
<keyword evidence="6 7" id="KW-0378">Hydrolase</keyword>
<accession>A0A8J3NJD0</accession>
<evidence type="ECO:0000256" key="2">
    <source>
        <dbReference type="ARBA" id="ARBA00011062"/>
    </source>
</evidence>
<dbReference type="GO" id="GO:0046872">
    <property type="term" value="F:metal ion binding"/>
    <property type="evidence" value="ECO:0007669"/>
    <property type="project" value="UniProtKB-UniRule"/>
</dbReference>
<dbReference type="InterPro" id="IPR002828">
    <property type="entry name" value="SurE-like_Pase/nucleotidase"/>
</dbReference>
<organism evidence="9 10">
    <name type="scientific">Catellatospora bangladeshensis</name>
    <dbReference type="NCBI Taxonomy" id="310355"/>
    <lineage>
        <taxon>Bacteria</taxon>
        <taxon>Bacillati</taxon>
        <taxon>Actinomycetota</taxon>
        <taxon>Actinomycetes</taxon>
        <taxon>Micromonosporales</taxon>
        <taxon>Micromonosporaceae</taxon>
        <taxon>Catellatospora</taxon>
    </lineage>
</organism>
<dbReference type="InterPro" id="IPR036523">
    <property type="entry name" value="SurE-like_sf"/>
</dbReference>
<comment type="subcellular location">
    <subcellularLocation>
        <location evidence="7">Cytoplasm</location>
    </subcellularLocation>
</comment>
<keyword evidence="3 7" id="KW-0963">Cytoplasm</keyword>
<evidence type="ECO:0000256" key="5">
    <source>
        <dbReference type="ARBA" id="ARBA00022741"/>
    </source>
</evidence>
<dbReference type="InterPro" id="IPR030048">
    <property type="entry name" value="SurE"/>
</dbReference>
<dbReference type="GO" id="GO:0008253">
    <property type="term" value="F:5'-nucleotidase activity"/>
    <property type="evidence" value="ECO:0007669"/>
    <property type="project" value="UniProtKB-UniRule"/>
</dbReference>
<evidence type="ECO:0000256" key="4">
    <source>
        <dbReference type="ARBA" id="ARBA00022723"/>
    </source>
</evidence>
<feature type="domain" description="Survival protein SurE-like phosphatase/nucleotidase" evidence="8">
    <location>
        <begin position="4"/>
        <end position="194"/>
    </location>
</feature>
<feature type="binding site" evidence="7">
    <location>
        <position position="9"/>
    </location>
    <ligand>
        <name>a divalent metal cation</name>
        <dbReference type="ChEBI" id="CHEBI:60240"/>
    </ligand>
</feature>
<dbReference type="HAMAP" id="MF_00060">
    <property type="entry name" value="SurE"/>
    <property type="match status" value="1"/>
</dbReference>
<comment type="function">
    <text evidence="7">Nucleotidase that shows phosphatase activity on nucleoside 5'-monophosphates.</text>
</comment>